<dbReference type="AlphaFoldDB" id="W7SAJ2"/>
<protein>
    <submittedName>
        <fullName evidence="1">Uncharacterized protein</fullName>
    </submittedName>
</protein>
<gene>
    <name evidence="1" type="ORF">P799_12110</name>
</gene>
<organism evidence="1 2">
    <name type="scientific">Lysinibacillus sphaericus CBAM5</name>
    <dbReference type="NCBI Taxonomy" id="1400869"/>
    <lineage>
        <taxon>Bacteria</taxon>
        <taxon>Bacillati</taxon>
        <taxon>Bacillota</taxon>
        <taxon>Bacilli</taxon>
        <taxon>Bacillales</taxon>
        <taxon>Bacillaceae</taxon>
        <taxon>Lysinibacillus</taxon>
    </lineage>
</organism>
<comment type="caution">
    <text evidence="1">The sequence shown here is derived from an EMBL/GenBank/DDBJ whole genome shotgun (WGS) entry which is preliminary data.</text>
</comment>
<dbReference type="HOGENOM" id="CLU_3272411_0_0_9"/>
<sequence length="41" mass="4730">MFCRQGGAFFAHFLSRFIGIKKRGKGKTIVETSFHERGNIR</sequence>
<proteinExistence type="predicted"/>
<accession>W7SAJ2</accession>
<name>W7SAJ2_LYSSH</name>
<evidence type="ECO:0000313" key="2">
    <source>
        <dbReference type="Proteomes" id="UP000023555"/>
    </source>
</evidence>
<reference evidence="1 2" key="1">
    <citation type="journal article" date="2015" name="Stand. Genomic Sci.">
        <title>Genome sequence and description of the mosquitocidal and heavy metal tolerant strain Lysinibacillus sphaericus CBAM5.</title>
        <authorList>
            <person name="Pena-Montenegro T.D."/>
            <person name="Lozano L."/>
            <person name="Dussan J."/>
        </authorList>
    </citation>
    <scope>NUCLEOTIDE SEQUENCE [LARGE SCALE GENOMIC DNA]</scope>
    <source>
        <strain evidence="1">CBAM5</strain>
    </source>
</reference>
<dbReference type="Proteomes" id="UP000023555">
    <property type="component" value="Unassembled WGS sequence"/>
</dbReference>
<evidence type="ECO:0000313" key="1">
    <source>
        <dbReference type="EMBL" id="EWH33468.1"/>
    </source>
</evidence>
<dbReference type="EMBL" id="AYKQ01000009">
    <property type="protein sequence ID" value="EWH33468.1"/>
    <property type="molecule type" value="Genomic_DNA"/>
</dbReference>